<dbReference type="PRINTS" id="PR00344">
    <property type="entry name" value="BCTRLSENSOR"/>
</dbReference>
<dbReference type="Gene3D" id="1.10.287.130">
    <property type="match status" value="1"/>
</dbReference>
<keyword evidence="7 12" id="KW-0418">Kinase</keyword>
<accession>A0A6S6Y4V5</accession>
<evidence type="ECO:0000256" key="1">
    <source>
        <dbReference type="ARBA" id="ARBA00000085"/>
    </source>
</evidence>
<dbReference type="InterPro" id="IPR036097">
    <property type="entry name" value="HisK_dim/P_sf"/>
</dbReference>
<keyword evidence="4" id="KW-0597">Phosphoprotein</keyword>
<evidence type="ECO:0000313" key="12">
    <source>
        <dbReference type="EMBL" id="CAB1370410.1"/>
    </source>
</evidence>
<dbReference type="InterPro" id="IPR013727">
    <property type="entry name" value="2CSK_N"/>
</dbReference>
<evidence type="ECO:0000313" key="13">
    <source>
        <dbReference type="Proteomes" id="UP000515733"/>
    </source>
</evidence>
<protein>
    <recommendedName>
        <fullName evidence="3">histidine kinase</fullName>
        <ecNumber evidence="3">2.7.13.3</ecNumber>
    </recommendedName>
</protein>
<dbReference type="EMBL" id="LR778301">
    <property type="protein sequence ID" value="CAB1370410.1"/>
    <property type="molecule type" value="Genomic_DNA"/>
</dbReference>
<sequence>MPERRFRRLQYAFNSLLGEILLWILTLLMLLWAISVVMTYQVADSLANQPYDEQLATEVRGLSRLVSVNQGRVTANFPGPAREILRADSKDRVYFQILGPDGHLVAGDKDLPTVDAPDVTDGTVVLFRDDAILDDEVRVAYSFLSLIPDQAPVLVQVAETRKKRLGLAASIVSGVIVPQFVIVPLAVLLVYLGLTHGITPLQRLQQELHSRLPSDLAPISVKGIPMEIRPILEALNDVMARLDDNLKVQRRFIADAAHQLKTPLTGLRTQTELALGETTSEAMRRGLRQVDLSAENLTHLIQQLLSLARAEASSSAEADFAPVDLNELVRVVAQEWADRALERRIDLGFESPGLPLWVRGNPFLLHEMFTNLIDNAIKYTPPGGLVTVRTSGDHEACRIEIEDSGIGIPEEDRQRVFERFYRALGTETDGSGLGLSIVKEVCELHRGSIAIDNPMGGKGTLVRVSLPAAPVM</sequence>
<dbReference type="PANTHER" id="PTHR45436">
    <property type="entry name" value="SENSOR HISTIDINE KINASE YKOH"/>
    <property type="match status" value="1"/>
</dbReference>
<dbReference type="InterPro" id="IPR004358">
    <property type="entry name" value="Sig_transdc_His_kin-like_C"/>
</dbReference>
<comment type="subcellular location">
    <subcellularLocation>
        <location evidence="2">Cell inner membrane</location>
        <topology evidence="2">Multi-pass membrane protein</topology>
    </subcellularLocation>
</comment>
<evidence type="ECO:0000256" key="10">
    <source>
        <dbReference type="SAM" id="Phobius"/>
    </source>
</evidence>
<keyword evidence="5" id="KW-0808">Transferase</keyword>
<evidence type="ECO:0000256" key="2">
    <source>
        <dbReference type="ARBA" id="ARBA00004429"/>
    </source>
</evidence>
<dbReference type="SUPFAM" id="SSF47384">
    <property type="entry name" value="Homodimeric domain of signal transducing histidine kinase"/>
    <property type="match status" value="1"/>
</dbReference>
<dbReference type="GO" id="GO:0000155">
    <property type="term" value="F:phosphorelay sensor kinase activity"/>
    <property type="evidence" value="ECO:0007669"/>
    <property type="project" value="InterPro"/>
</dbReference>
<dbReference type="Pfam" id="PF02518">
    <property type="entry name" value="HATPase_c"/>
    <property type="match status" value="1"/>
</dbReference>
<comment type="catalytic activity">
    <reaction evidence="1">
        <text>ATP + protein L-histidine = ADP + protein N-phospho-L-histidine.</text>
        <dbReference type="EC" id="2.7.13.3"/>
    </reaction>
</comment>
<dbReference type="SMART" id="SM00388">
    <property type="entry name" value="HisKA"/>
    <property type="match status" value="1"/>
</dbReference>
<evidence type="ECO:0000256" key="5">
    <source>
        <dbReference type="ARBA" id="ARBA00022679"/>
    </source>
</evidence>
<feature type="domain" description="Histidine kinase" evidence="11">
    <location>
        <begin position="255"/>
        <end position="470"/>
    </location>
</feature>
<dbReference type="Pfam" id="PF08521">
    <property type="entry name" value="2CSK_N"/>
    <property type="match status" value="1"/>
</dbReference>
<evidence type="ECO:0000256" key="8">
    <source>
        <dbReference type="ARBA" id="ARBA00022989"/>
    </source>
</evidence>
<feature type="transmembrane region" description="Helical" evidence="10">
    <location>
        <begin position="20"/>
        <end position="40"/>
    </location>
</feature>
<dbReference type="CDD" id="cd00075">
    <property type="entry name" value="HATPase"/>
    <property type="match status" value="1"/>
</dbReference>
<dbReference type="EC" id="2.7.13.3" evidence="3"/>
<evidence type="ECO:0000259" key="11">
    <source>
        <dbReference type="PROSITE" id="PS50109"/>
    </source>
</evidence>
<dbReference type="PANTHER" id="PTHR45436:SF1">
    <property type="entry name" value="SENSOR PROTEIN QSEC"/>
    <property type="match status" value="1"/>
</dbReference>
<dbReference type="RefSeq" id="WP_197970637.1">
    <property type="nucleotide sequence ID" value="NZ_LR778301.1"/>
</dbReference>
<name>A0A6S6Y4V5_9PROT</name>
<dbReference type="Gene3D" id="3.30.565.10">
    <property type="entry name" value="Histidine kinase-like ATPase, C-terminal domain"/>
    <property type="match status" value="1"/>
</dbReference>
<dbReference type="PROSITE" id="PS50109">
    <property type="entry name" value="HIS_KIN"/>
    <property type="match status" value="1"/>
</dbReference>
<dbReference type="InterPro" id="IPR036890">
    <property type="entry name" value="HATPase_C_sf"/>
</dbReference>
<evidence type="ECO:0000256" key="4">
    <source>
        <dbReference type="ARBA" id="ARBA00022553"/>
    </source>
</evidence>
<keyword evidence="9 10" id="KW-0472">Membrane</keyword>
<reference evidence="12 13" key="1">
    <citation type="submission" date="2020-03" db="EMBL/GenBank/DDBJ databases">
        <authorList>
            <consortium name="Genoscope - CEA"/>
            <person name="William W."/>
        </authorList>
    </citation>
    <scope>NUCLEOTIDE SEQUENCE [LARGE SCALE GENOMIC DNA]</scope>
    <source>
        <strain evidence="13">DSM 16959</strain>
    </source>
</reference>
<dbReference type="KEGG" id="doe:DENOEST_3256"/>
<dbReference type="AlphaFoldDB" id="A0A6S6Y4V5"/>
<dbReference type="Proteomes" id="UP000515733">
    <property type="component" value="Chromosome"/>
</dbReference>
<dbReference type="InterPro" id="IPR003594">
    <property type="entry name" value="HATPase_dom"/>
</dbReference>
<evidence type="ECO:0000256" key="7">
    <source>
        <dbReference type="ARBA" id="ARBA00022777"/>
    </source>
</evidence>
<dbReference type="InterPro" id="IPR003661">
    <property type="entry name" value="HisK_dim/P_dom"/>
</dbReference>
<keyword evidence="13" id="KW-1185">Reference proteome</keyword>
<dbReference type="SUPFAM" id="SSF55874">
    <property type="entry name" value="ATPase domain of HSP90 chaperone/DNA topoisomerase II/histidine kinase"/>
    <property type="match status" value="1"/>
</dbReference>
<proteinExistence type="predicted"/>
<evidence type="ECO:0000256" key="9">
    <source>
        <dbReference type="ARBA" id="ARBA00023136"/>
    </source>
</evidence>
<keyword evidence="6 10" id="KW-0812">Transmembrane</keyword>
<evidence type="ECO:0000256" key="3">
    <source>
        <dbReference type="ARBA" id="ARBA00012438"/>
    </source>
</evidence>
<evidence type="ECO:0000256" key="6">
    <source>
        <dbReference type="ARBA" id="ARBA00022692"/>
    </source>
</evidence>
<gene>
    <name evidence="12" type="ORF">DENOEST_3256</name>
</gene>
<dbReference type="InterPro" id="IPR050428">
    <property type="entry name" value="TCS_sensor_his_kinase"/>
</dbReference>
<dbReference type="SMART" id="SM00387">
    <property type="entry name" value="HATPase_c"/>
    <property type="match status" value="1"/>
</dbReference>
<dbReference type="Pfam" id="PF00512">
    <property type="entry name" value="HisKA"/>
    <property type="match status" value="1"/>
</dbReference>
<feature type="transmembrane region" description="Helical" evidence="10">
    <location>
        <begin position="171"/>
        <end position="194"/>
    </location>
</feature>
<dbReference type="GO" id="GO:0005886">
    <property type="term" value="C:plasma membrane"/>
    <property type="evidence" value="ECO:0007669"/>
    <property type="project" value="UniProtKB-SubCell"/>
</dbReference>
<organism evidence="12 13">
    <name type="scientific">Denitratisoma oestradiolicum</name>
    <dbReference type="NCBI Taxonomy" id="311182"/>
    <lineage>
        <taxon>Bacteria</taxon>
        <taxon>Pseudomonadati</taxon>
        <taxon>Pseudomonadota</taxon>
        <taxon>Betaproteobacteria</taxon>
        <taxon>Nitrosomonadales</taxon>
        <taxon>Sterolibacteriaceae</taxon>
        <taxon>Denitratisoma</taxon>
    </lineage>
</organism>
<dbReference type="FunFam" id="3.30.565.10:FF:000006">
    <property type="entry name" value="Sensor histidine kinase WalK"/>
    <property type="match status" value="1"/>
</dbReference>
<dbReference type="InterPro" id="IPR005467">
    <property type="entry name" value="His_kinase_dom"/>
</dbReference>
<dbReference type="CDD" id="cd00082">
    <property type="entry name" value="HisKA"/>
    <property type="match status" value="1"/>
</dbReference>
<keyword evidence="8 10" id="KW-1133">Transmembrane helix</keyword>